<feature type="region of interest" description="Disordered" evidence="6">
    <location>
        <begin position="240"/>
        <end position="276"/>
    </location>
</feature>
<dbReference type="InterPro" id="IPR042177">
    <property type="entry name" value="Cell/Rod_1"/>
</dbReference>
<comment type="similarity">
    <text evidence="1 5">Belongs to the MreC family.</text>
</comment>
<keyword evidence="3 5" id="KW-0133">Cell shape</keyword>
<dbReference type="PANTHER" id="PTHR34138">
    <property type="entry name" value="CELL SHAPE-DETERMINING PROTEIN MREC"/>
    <property type="match status" value="1"/>
</dbReference>
<dbReference type="GO" id="GO:0005886">
    <property type="term" value="C:plasma membrane"/>
    <property type="evidence" value="ECO:0007669"/>
    <property type="project" value="TreeGrafter"/>
</dbReference>
<evidence type="ECO:0000256" key="1">
    <source>
        <dbReference type="ARBA" id="ARBA00009369"/>
    </source>
</evidence>
<gene>
    <name evidence="8" type="ORF">GH723_11705</name>
</gene>
<evidence type="ECO:0000256" key="2">
    <source>
        <dbReference type="ARBA" id="ARBA00013855"/>
    </source>
</evidence>
<dbReference type="InterPro" id="IPR042175">
    <property type="entry name" value="Cell/Rod_MreC_2"/>
</dbReference>
<dbReference type="EMBL" id="CP045851">
    <property type="protein sequence ID" value="QGG95708.1"/>
    <property type="molecule type" value="Genomic_DNA"/>
</dbReference>
<name>A0A5Q2RFX0_9ACTN</name>
<evidence type="ECO:0000256" key="6">
    <source>
        <dbReference type="SAM" id="MobiDB-lite"/>
    </source>
</evidence>
<reference evidence="8 9" key="1">
    <citation type="submission" date="2019-11" db="EMBL/GenBank/DDBJ databases">
        <authorList>
            <person name="He Y."/>
        </authorList>
    </citation>
    <scope>NUCLEOTIDE SEQUENCE [LARGE SCALE GENOMIC DNA]</scope>
    <source>
        <strain evidence="8 9">SCSIO 58843</strain>
    </source>
</reference>
<accession>A0A5Q2RFX0</accession>
<dbReference type="KEGG" id="atq:GH723_11705"/>
<evidence type="ECO:0000256" key="3">
    <source>
        <dbReference type="ARBA" id="ARBA00022960"/>
    </source>
</evidence>
<keyword evidence="9" id="KW-1185">Reference proteome</keyword>
<dbReference type="PIRSF" id="PIRSF038471">
    <property type="entry name" value="MreC"/>
    <property type="match status" value="1"/>
</dbReference>
<dbReference type="Gene3D" id="2.40.10.350">
    <property type="entry name" value="Rod shape-determining protein MreC, domain 2"/>
    <property type="match status" value="1"/>
</dbReference>
<evidence type="ECO:0000313" key="8">
    <source>
        <dbReference type="EMBL" id="QGG95708.1"/>
    </source>
</evidence>
<dbReference type="Pfam" id="PF04085">
    <property type="entry name" value="MreC"/>
    <property type="match status" value="1"/>
</dbReference>
<dbReference type="AlphaFoldDB" id="A0A5Q2RFX0"/>
<feature type="domain" description="Rod shape-determining protein MreC beta-barrel core" evidence="7">
    <location>
        <begin position="123"/>
        <end position="245"/>
    </location>
</feature>
<proteinExistence type="inferred from homology"/>
<feature type="compositionally biased region" description="Acidic residues" evidence="6">
    <location>
        <begin position="241"/>
        <end position="262"/>
    </location>
</feature>
<dbReference type="GO" id="GO:0008360">
    <property type="term" value="P:regulation of cell shape"/>
    <property type="evidence" value="ECO:0007669"/>
    <property type="project" value="UniProtKB-KW"/>
</dbReference>
<evidence type="ECO:0000256" key="4">
    <source>
        <dbReference type="ARBA" id="ARBA00032089"/>
    </source>
</evidence>
<protein>
    <recommendedName>
        <fullName evidence="2 5">Cell shape-determining protein MreC</fullName>
    </recommendedName>
    <alternativeName>
        <fullName evidence="4 5">Cell shape protein MreC</fullName>
    </alternativeName>
</protein>
<evidence type="ECO:0000256" key="5">
    <source>
        <dbReference type="PIRNR" id="PIRNR038471"/>
    </source>
</evidence>
<evidence type="ECO:0000259" key="7">
    <source>
        <dbReference type="Pfam" id="PF04085"/>
    </source>
</evidence>
<sequence>MGPFPRGGRTRFVLVLLVLTAVSLMTLDSRGAGPIGTMRGVVSSVLSPFRAGAEWVLSPFGDVWNGITNYGELEDENAELHARVAELEGELLRDQGAAALMERWFEQTEIDFGADIEQVTARVIAGPATSFESTVRIDKGSDDGIEEGMAVVTGAGLVGRVHQVTADEAVVLLLDDPRMRVGVRIVSTQEQAILEGVGAGQAPQLVVSGDTEVAAGDILQTSGLAESLYPPDVPIGRVLDVPDDDAPSDGGDDVGDIDEDDTTATTTGGGSVLPDIDPVLSRRIDVEPAARLDRLNFLTVLLWTPST</sequence>
<comment type="function">
    <text evidence="5">Involved in formation and maintenance of cell shape.</text>
</comment>
<dbReference type="InterPro" id="IPR007221">
    <property type="entry name" value="MreC"/>
</dbReference>
<organism evidence="8 9">
    <name type="scientific">Actinomarinicola tropica</name>
    <dbReference type="NCBI Taxonomy" id="2789776"/>
    <lineage>
        <taxon>Bacteria</taxon>
        <taxon>Bacillati</taxon>
        <taxon>Actinomycetota</taxon>
        <taxon>Acidimicrobiia</taxon>
        <taxon>Acidimicrobiales</taxon>
        <taxon>Iamiaceae</taxon>
        <taxon>Actinomarinicola</taxon>
    </lineage>
</organism>
<dbReference type="PANTHER" id="PTHR34138:SF1">
    <property type="entry name" value="CELL SHAPE-DETERMINING PROTEIN MREC"/>
    <property type="match status" value="1"/>
</dbReference>
<evidence type="ECO:0000313" key="9">
    <source>
        <dbReference type="Proteomes" id="UP000334019"/>
    </source>
</evidence>
<dbReference type="RefSeq" id="WP_153759814.1">
    <property type="nucleotide sequence ID" value="NZ_CP045851.1"/>
</dbReference>
<dbReference type="InterPro" id="IPR055342">
    <property type="entry name" value="MreC_beta-barrel_core"/>
</dbReference>
<dbReference type="Proteomes" id="UP000334019">
    <property type="component" value="Chromosome"/>
</dbReference>
<dbReference type="Gene3D" id="2.40.10.340">
    <property type="entry name" value="Rod shape-determining protein MreC, domain 1"/>
    <property type="match status" value="1"/>
</dbReference>